<evidence type="ECO:0000313" key="2">
    <source>
        <dbReference type="EMBL" id="KAL0324094.1"/>
    </source>
</evidence>
<organism evidence="2">
    <name type="scientific">Sesamum calycinum</name>
    <dbReference type="NCBI Taxonomy" id="2727403"/>
    <lineage>
        <taxon>Eukaryota</taxon>
        <taxon>Viridiplantae</taxon>
        <taxon>Streptophyta</taxon>
        <taxon>Embryophyta</taxon>
        <taxon>Tracheophyta</taxon>
        <taxon>Spermatophyta</taxon>
        <taxon>Magnoliopsida</taxon>
        <taxon>eudicotyledons</taxon>
        <taxon>Gunneridae</taxon>
        <taxon>Pentapetalae</taxon>
        <taxon>asterids</taxon>
        <taxon>lamiids</taxon>
        <taxon>Lamiales</taxon>
        <taxon>Pedaliaceae</taxon>
        <taxon>Sesamum</taxon>
    </lineage>
</organism>
<reference evidence="2" key="1">
    <citation type="submission" date="2020-06" db="EMBL/GenBank/DDBJ databases">
        <authorList>
            <person name="Li T."/>
            <person name="Hu X."/>
            <person name="Zhang T."/>
            <person name="Song X."/>
            <person name="Zhang H."/>
            <person name="Dai N."/>
            <person name="Sheng W."/>
            <person name="Hou X."/>
            <person name="Wei L."/>
        </authorList>
    </citation>
    <scope>NUCLEOTIDE SEQUENCE</scope>
    <source>
        <strain evidence="2">KEN8</strain>
        <tissue evidence="2">Leaf</tissue>
    </source>
</reference>
<dbReference type="InterPro" id="IPR013103">
    <property type="entry name" value="RVT_2"/>
</dbReference>
<dbReference type="Pfam" id="PF07727">
    <property type="entry name" value="RVT_2"/>
    <property type="match status" value="1"/>
</dbReference>
<protein>
    <submittedName>
        <fullName evidence="2">Retrovirus-related Pol polyprotein from transposon RE1</fullName>
    </submittedName>
</protein>
<reference evidence="2" key="2">
    <citation type="journal article" date="2024" name="Plant">
        <title>Genomic evolution and insights into agronomic trait innovations of Sesamum species.</title>
        <authorList>
            <person name="Miao H."/>
            <person name="Wang L."/>
            <person name="Qu L."/>
            <person name="Liu H."/>
            <person name="Sun Y."/>
            <person name="Le M."/>
            <person name="Wang Q."/>
            <person name="Wei S."/>
            <person name="Zheng Y."/>
            <person name="Lin W."/>
            <person name="Duan Y."/>
            <person name="Cao H."/>
            <person name="Xiong S."/>
            <person name="Wang X."/>
            <person name="Wei L."/>
            <person name="Li C."/>
            <person name="Ma Q."/>
            <person name="Ju M."/>
            <person name="Zhao R."/>
            <person name="Li G."/>
            <person name="Mu C."/>
            <person name="Tian Q."/>
            <person name="Mei H."/>
            <person name="Zhang T."/>
            <person name="Gao T."/>
            <person name="Zhang H."/>
        </authorList>
    </citation>
    <scope>NUCLEOTIDE SEQUENCE</scope>
    <source>
        <strain evidence="2">KEN8</strain>
    </source>
</reference>
<evidence type="ECO:0000259" key="1">
    <source>
        <dbReference type="Pfam" id="PF07727"/>
    </source>
</evidence>
<gene>
    <name evidence="2" type="ORF">Scaly_2376500</name>
</gene>
<name>A0AAW2LY05_9LAMI</name>
<accession>A0AAW2LY05</accession>
<proteinExistence type="predicted"/>
<dbReference type="EMBL" id="JACGWM010000015">
    <property type="protein sequence ID" value="KAL0324094.1"/>
    <property type="molecule type" value="Genomic_DNA"/>
</dbReference>
<dbReference type="AlphaFoldDB" id="A0AAW2LY05"/>
<sequence>MNQELEALEKKSTWELATSPPSKRAIASKWVYRLKFNLDGSIDWYKACLVAKEFNQIPGIDYVECFPVVAKLVTVRVFLAVAAAKFWPILQLNINNAFLHDFLDEDVVMEPLDGYSTAQARHVSPVWILNRPHANGTWRSPPSWNLLATNK</sequence>
<comment type="caution">
    <text evidence="2">The sequence shown here is derived from an EMBL/GenBank/DDBJ whole genome shotgun (WGS) entry which is preliminary data.</text>
</comment>
<feature type="domain" description="Reverse transcriptase Ty1/copia-type" evidence="1">
    <location>
        <begin position="12"/>
        <end position="144"/>
    </location>
</feature>